<feature type="compositionally biased region" description="Polar residues" evidence="1">
    <location>
        <begin position="65"/>
        <end position="83"/>
    </location>
</feature>
<proteinExistence type="predicted"/>
<feature type="compositionally biased region" description="Low complexity" evidence="1">
    <location>
        <begin position="84"/>
        <end position="94"/>
    </location>
</feature>
<evidence type="ECO:0000313" key="2">
    <source>
        <dbReference type="Proteomes" id="UP000000437"/>
    </source>
</evidence>
<feature type="region of interest" description="Disordered" evidence="1">
    <location>
        <begin position="65"/>
        <end position="108"/>
    </location>
</feature>
<evidence type="ECO:0000313" key="4">
    <source>
        <dbReference type="ZFIN" id="ZDB-GENE-110411-90"/>
    </source>
</evidence>
<reference evidence="3" key="1">
    <citation type="submission" date="2025-08" db="UniProtKB">
        <authorList>
            <consortium name="RefSeq"/>
        </authorList>
    </citation>
    <scope>IDENTIFICATION</scope>
    <source>
        <strain evidence="3">Tuebingen</strain>
    </source>
</reference>
<feature type="signal peptide" evidence="3">
    <location>
        <begin position="1"/>
        <end position="24"/>
    </location>
</feature>
<dbReference type="KEGG" id="dre:100149596"/>
<dbReference type="ZFIN" id="ZDB-GENE-110411-90">
    <property type="gene designation" value="si:ch211-149b19.4"/>
</dbReference>
<accession>A0AB13A8I4</accession>
<keyword evidence="2" id="KW-1185">Reference proteome</keyword>
<evidence type="ECO:0000313" key="3">
    <source>
        <dbReference type="RefSeq" id="NP_001373461.1"/>
    </source>
</evidence>
<dbReference type="RefSeq" id="NP_001373461.1">
    <property type="nucleotide sequence ID" value="NM_001386532.1"/>
</dbReference>
<evidence type="ECO:0000256" key="1">
    <source>
        <dbReference type="SAM" id="MobiDB-lite"/>
    </source>
</evidence>
<gene>
    <name evidence="3 4" type="primary">si:ch211-149b19.4</name>
</gene>
<protein>
    <submittedName>
        <fullName evidence="3">Uncharacterized protein LOC100149596 precursor</fullName>
    </submittedName>
</protein>
<feature type="chain" id="PRO_5043058419" evidence="3">
    <location>
        <begin position="25"/>
        <end position="220"/>
    </location>
</feature>
<name>A0AB13A8I4_DANRE</name>
<dbReference type="AlphaFoldDB" id="A0AB13A8I4"/>
<sequence length="220" mass="22755" precursor="true">MTHSCSSQDTARVLLMVCVWGILTMDTAQFPLPEGFRYMLYPVSVMGPFGPQTVLFPMSAAQTNTQIQKNPPANHTEVRSQGLSGPAPVSASGPAPSPAPVINAGPPESSVLQGQMSNLLPSNVPLQVYSFVQQAVIAESGSSEEGAATQVIYMVPISVDSANMGVMEGTVPNPDPGHLQVGASTSAAPTAAPPHAQGQMGKTVATETAIKTETLGNKTL</sequence>
<keyword evidence="3" id="KW-0732">Signal</keyword>
<organism evidence="2 3">
    <name type="scientific">Danio rerio</name>
    <name type="common">Zebrafish</name>
    <name type="synonym">Brachydanio rerio</name>
    <dbReference type="NCBI Taxonomy" id="7955"/>
    <lineage>
        <taxon>Eukaryota</taxon>
        <taxon>Metazoa</taxon>
        <taxon>Chordata</taxon>
        <taxon>Craniata</taxon>
        <taxon>Vertebrata</taxon>
        <taxon>Euteleostomi</taxon>
        <taxon>Actinopterygii</taxon>
        <taxon>Neopterygii</taxon>
        <taxon>Teleostei</taxon>
        <taxon>Ostariophysi</taxon>
        <taxon>Cypriniformes</taxon>
        <taxon>Danionidae</taxon>
        <taxon>Danioninae</taxon>
        <taxon>Danio</taxon>
    </lineage>
</organism>
<dbReference type="AGR" id="ZFIN:ZDB-GENE-110411-90"/>
<dbReference type="Proteomes" id="UP000000437">
    <property type="component" value="Chromosome 23"/>
</dbReference>